<proteinExistence type="predicted"/>
<evidence type="ECO:0008006" key="3">
    <source>
        <dbReference type="Google" id="ProtNLM"/>
    </source>
</evidence>
<reference evidence="2" key="1">
    <citation type="submission" date="2021-05" db="EMBL/GenBank/DDBJ databases">
        <authorList>
            <person name="Alioto T."/>
            <person name="Alioto T."/>
            <person name="Gomez Garrido J."/>
        </authorList>
    </citation>
    <scope>NUCLEOTIDE SEQUENCE</scope>
</reference>
<keyword evidence="1" id="KW-0732">Signal</keyword>
<evidence type="ECO:0000256" key="1">
    <source>
        <dbReference type="SAM" id="SignalP"/>
    </source>
</evidence>
<name>A0A8D8UJD0_9HEMI</name>
<dbReference type="EMBL" id="HBUF01344856">
    <property type="protein sequence ID" value="CAG6708217.1"/>
    <property type="molecule type" value="Transcribed_RNA"/>
</dbReference>
<accession>A0A8D8UJD0</accession>
<feature type="signal peptide" evidence="1">
    <location>
        <begin position="1"/>
        <end position="20"/>
    </location>
</feature>
<dbReference type="AlphaFoldDB" id="A0A8D8UJD0"/>
<protein>
    <recommendedName>
        <fullName evidence="3">Secreted protein</fullName>
    </recommendedName>
</protein>
<feature type="chain" id="PRO_5036262231" description="Secreted protein" evidence="1">
    <location>
        <begin position="21"/>
        <end position="146"/>
    </location>
</feature>
<dbReference type="EMBL" id="HBUF01344857">
    <property type="protein sequence ID" value="CAG6708218.1"/>
    <property type="molecule type" value="Transcribed_RNA"/>
</dbReference>
<organism evidence="2">
    <name type="scientific">Cacopsylla melanoneura</name>
    <dbReference type="NCBI Taxonomy" id="428564"/>
    <lineage>
        <taxon>Eukaryota</taxon>
        <taxon>Metazoa</taxon>
        <taxon>Ecdysozoa</taxon>
        <taxon>Arthropoda</taxon>
        <taxon>Hexapoda</taxon>
        <taxon>Insecta</taxon>
        <taxon>Pterygota</taxon>
        <taxon>Neoptera</taxon>
        <taxon>Paraneoptera</taxon>
        <taxon>Hemiptera</taxon>
        <taxon>Sternorrhyncha</taxon>
        <taxon>Psylloidea</taxon>
        <taxon>Psyllidae</taxon>
        <taxon>Psyllinae</taxon>
        <taxon>Cacopsylla</taxon>
    </lineage>
</organism>
<evidence type="ECO:0000313" key="2">
    <source>
        <dbReference type="EMBL" id="CAG6708216.1"/>
    </source>
</evidence>
<dbReference type="EMBL" id="HBUF01344855">
    <property type="protein sequence ID" value="CAG6708216.1"/>
    <property type="molecule type" value="Transcribed_RNA"/>
</dbReference>
<sequence length="146" mass="16718">MNSFAVFFICVFSLHNMCSAELAPNGPDDVQLRENPYQNSSYFKTYQKKSNERHCHSMCETGCQGKEVRGCMILDHGPYKCYETGRCVSRGNANDRPVCQCQHEVPCTVRAHFEFKPDRNETVSLEEEDTINEDNDVNPKTVIIKN</sequence>